<feature type="region of interest" description="Disordered" evidence="1">
    <location>
        <begin position="276"/>
        <end position="309"/>
    </location>
</feature>
<dbReference type="OrthoDB" id="2706629at2759"/>
<evidence type="ECO:0000313" key="2">
    <source>
        <dbReference type="EMBL" id="KIM64208.1"/>
    </source>
</evidence>
<feature type="compositionally biased region" description="Acidic residues" evidence="1">
    <location>
        <begin position="293"/>
        <end position="309"/>
    </location>
</feature>
<dbReference type="STRING" id="1036808.A0A0C2ZRR1"/>
<protein>
    <submittedName>
        <fullName evidence="2">Uncharacterized protein</fullName>
    </submittedName>
</protein>
<keyword evidence="3" id="KW-1185">Reference proteome</keyword>
<proteinExistence type="predicted"/>
<evidence type="ECO:0000313" key="3">
    <source>
        <dbReference type="Proteomes" id="UP000053989"/>
    </source>
</evidence>
<reference evidence="2 3" key="1">
    <citation type="submission" date="2014-04" db="EMBL/GenBank/DDBJ databases">
        <authorList>
            <consortium name="DOE Joint Genome Institute"/>
            <person name="Kuo A."/>
            <person name="Kohler A."/>
            <person name="Nagy L.G."/>
            <person name="Floudas D."/>
            <person name="Copeland A."/>
            <person name="Barry K.W."/>
            <person name="Cichocki N."/>
            <person name="Veneault-Fourrey C."/>
            <person name="LaButti K."/>
            <person name="Lindquist E.A."/>
            <person name="Lipzen A."/>
            <person name="Lundell T."/>
            <person name="Morin E."/>
            <person name="Murat C."/>
            <person name="Sun H."/>
            <person name="Tunlid A."/>
            <person name="Henrissat B."/>
            <person name="Grigoriev I.V."/>
            <person name="Hibbett D.S."/>
            <person name="Martin F."/>
            <person name="Nordberg H.P."/>
            <person name="Cantor M.N."/>
            <person name="Hua S.X."/>
        </authorList>
    </citation>
    <scope>NUCLEOTIDE SEQUENCE [LARGE SCALE GENOMIC DNA]</scope>
    <source>
        <strain evidence="2 3">Foug A</strain>
    </source>
</reference>
<sequence length="309" mass="35130">MSSGNNTNSKDSLEVQIAKFNKQSCCRCKKLMKQAAEQEAQRKAEEERRKAEEEAKRVAEEEARKLAEEEAKKKAKEDAQKRAKFQAQWKANLERKAREEAEAKAAAEVMRQRRAASQHMPNEEVQGWYPPCDQCRKSGDSKGCVLPNNAHTPTCHRCQKMKVKCYFEVSTVTMKRLASGKKRKESEMSVTMVVMSLRGGEKHKRTRRAVADAASNEEIKEALGGFLVAGPSMRPDPVMQVLDWQLGEVIAAIDCNTRELAWLRGKMDGFTWEMKRMADHSNQKSKGRARPEETEEEEEKSDNMSDADE</sequence>
<dbReference type="HOGENOM" id="CLU_080791_0_0_1"/>
<dbReference type="EMBL" id="KN822029">
    <property type="protein sequence ID" value="KIM64208.1"/>
    <property type="molecule type" value="Genomic_DNA"/>
</dbReference>
<dbReference type="Proteomes" id="UP000053989">
    <property type="component" value="Unassembled WGS sequence"/>
</dbReference>
<feature type="compositionally biased region" description="Basic and acidic residues" evidence="1">
    <location>
        <begin position="39"/>
        <end position="79"/>
    </location>
</feature>
<reference evidence="3" key="2">
    <citation type="submission" date="2015-01" db="EMBL/GenBank/DDBJ databases">
        <title>Evolutionary Origins and Diversification of the Mycorrhizal Mutualists.</title>
        <authorList>
            <consortium name="DOE Joint Genome Institute"/>
            <consortium name="Mycorrhizal Genomics Consortium"/>
            <person name="Kohler A."/>
            <person name="Kuo A."/>
            <person name="Nagy L.G."/>
            <person name="Floudas D."/>
            <person name="Copeland A."/>
            <person name="Barry K.W."/>
            <person name="Cichocki N."/>
            <person name="Veneault-Fourrey C."/>
            <person name="LaButti K."/>
            <person name="Lindquist E.A."/>
            <person name="Lipzen A."/>
            <person name="Lundell T."/>
            <person name="Morin E."/>
            <person name="Murat C."/>
            <person name="Riley R."/>
            <person name="Ohm R."/>
            <person name="Sun H."/>
            <person name="Tunlid A."/>
            <person name="Henrissat B."/>
            <person name="Grigoriev I.V."/>
            <person name="Hibbett D.S."/>
            <person name="Martin F."/>
        </authorList>
    </citation>
    <scope>NUCLEOTIDE SEQUENCE [LARGE SCALE GENOMIC DNA]</scope>
    <source>
        <strain evidence="3">Foug A</strain>
    </source>
</reference>
<dbReference type="InParanoid" id="A0A0C2ZRR1"/>
<name>A0A0C2ZRR1_9AGAM</name>
<evidence type="ECO:0000256" key="1">
    <source>
        <dbReference type="SAM" id="MobiDB-lite"/>
    </source>
</evidence>
<dbReference type="AlphaFoldDB" id="A0A0C2ZRR1"/>
<gene>
    <name evidence="2" type="ORF">SCLCIDRAFT_23550</name>
</gene>
<organism evidence="2 3">
    <name type="scientific">Scleroderma citrinum Foug A</name>
    <dbReference type="NCBI Taxonomy" id="1036808"/>
    <lineage>
        <taxon>Eukaryota</taxon>
        <taxon>Fungi</taxon>
        <taxon>Dikarya</taxon>
        <taxon>Basidiomycota</taxon>
        <taxon>Agaricomycotina</taxon>
        <taxon>Agaricomycetes</taxon>
        <taxon>Agaricomycetidae</taxon>
        <taxon>Boletales</taxon>
        <taxon>Sclerodermatineae</taxon>
        <taxon>Sclerodermataceae</taxon>
        <taxon>Scleroderma</taxon>
    </lineage>
</organism>
<accession>A0A0C2ZRR1</accession>
<feature type="region of interest" description="Disordered" evidence="1">
    <location>
        <begin position="36"/>
        <end position="79"/>
    </location>
</feature>